<feature type="compositionally biased region" description="Polar residues" evidence="2">
    <location>
        <begin position="186"/>
        <end position="202"/>
    </location>
</feature>
<evidence type="ECO:0000313" key="3">
    <source>
        <dbReference type="EMBL" id="CAH1242683.1"/>
    </source>
</evidence>
<feature type="compositionally biased region" description="Basic and acidic residues" evidence="2">
    <location>
        <begin position="262"/>
        <end position="273"/>
    </location>
</feature>
<reference evidence="3" key="1">
    <citation type="submission" date="2022-01" db="EMBL/GenBank/DDBJ databases">
        <authorList>
            <person name="Braso-Vives M."/>
        </authorList>
    </citation>
    <scope>NUCLEOTIDE SEQUENCE</scope>
</reference>
<feature type="compositionally biased region" description="Polar residues" evidence="2">
    <location>
        <begin position="713"/>
        <end position="727"/>
    </location>
</feature>
<feature type="region of interest" description="Disordered" evidence="2">
    <location>
        <begin position="243"/>
        <end position="279"/>
    </location>
</feature>
<feature type="compositionally biased region" description="Basic and acidic residues" evidence="2">
    <location>
        <begin position="204"/>
        <end position="216"/>
    </location>
</feature>
<dbReference type="InterPro" id="IPR036514">
    <property type="entry name" value="SGNH_hydro_sf"/>
</dbReference>
<keyword evidence="1" id="KW-0175">Coiled coil</keyword>
<protein>
    <submittedName>
        <fullName evidence="3">Hypp6949 protein</fullName>
    </submittedName>
</protein>
<evidence type="ECO:0000313" key="4">
    <source>
        <dbReference type="Proteomes" id="UP000838412"/>
    </source>
</evidence>
<dbReference type="EMBL" id="OV696698">
    <property type="protein sequence ID" value="CAH1242683.1"/>
    <property type="molecule type" value="Genomic_DNA"/>
</dbReference>
<name>A0A8K0E5Z4_BRALA</name>
<feature type="compositionally biased region" description="Polar residues" evidence="2">
    <location>
        <begin position="417"/>
        <end position="426"/>
    </location>
</feature>
<gene>
    <name evidence="3" type="primary">Hypp6949</name>
    <name evidence="3" type="ORF">BLAG_LOCUS5953</name>
</gene>
<feature type="compositionally biased region" description="Pro residues" evidence="2">
    <location>
        <begin position="687"/>
        <end position="702"/>
    </location>
</feature>
<dbReference type="Gene3D" id="3.40.50.1110">
    <property type="entry name" value="SGNH hydrolase"/>
    <property type="match status" value="1"/>
</dbReference>
<feature type="region of interest" description="Disordered" evidence="2">
    <location>
        <begin position="661"/>
        <end position="730"/>
    </location>
</feature>
<feature type="compositionally biased region" description="Basic and acidic residues" evidence="2">
    <location>
        <begin position="661"/>
        <end position="674"/>
    </location>
</feature>
<feature type="compositionally biased region" description="Low complexity" evidence="2">
    <location>
        <begin position="467"/>
        <end position="490"/>
    </location>
</feature>
<keyword evidence="4" id="KW-1185">Reference proteome</keyword>
<feature type="coiled-coil region" evidence="1">
    <location>
        <begin position="310"/>
        <end position="364"/>
    </location>
</feature>
<evidence type="ECO:0000256" key="2">
    <source>
        <dbReference type="SAM" id="MobiDB-lite"/>
    </source>
</evidence>
<dbReference type="AlphaFoldDB" id="A0A8K0E5Z4"/>
<feature type="compositionally biased region" description="Polar residues" evidence="2">
    <location>
        <begin position="677"/>
        <end position="686"/>
    </location>
</feature>
<feature type="region of interest" description="Disordered" evidence="2">
    <location>
        <begin position="181"/>
        <end position="225"/>
    </location>
</feature>
<accession>A0A8K0E5Z4</accession>
<feature type="region of interest" description="Disordered" evidence="2">
    <location>
        <begin position="1"/>
        <end position="36"/>
    </location>
</feature>
<feature type="region of interest" description="Disordered" evidence="2">
    <location>
        <begin position="417"/>
        <end position="492"/>
    </location>
</feature>
<evidence type="ECO:0000256" key="1">
    <source>
        <dbReference type="SAM" id="Coils"/>
    </source>
</evidence>
<organism evidence="3 4">
    <name type="scientific">Branchiostoma lanceolatum</name>
    <name type="common">Common lancelet</name>
    <name type="synonym">Amphioxus lanceolatum</name>
    <dbReference type="NCBI Taxonomy" id="7740"/>
    <lineage>
        <taxon>Eukaryota</taxon>
        <taxon>Metazoa</taxon>
        <taxon>Chordata</taxon>
        <taxon>Cephalochordata</taxon>
        <taxon>Leptocardii</taxon>
        <taxon>Amphioxiformes</taxon>
        <taxon>Branchiostomatidae</taxon>
        <taxon>Branchiostoma</taxon>
    </lineage>
</organism>
<dbReference type="OrthoDB" id="10013321at2759"/>
<dbReference type="Proteomes" id="UP000838412">
    <property type="component" value="Chromosome 13"/>
</dbReference>
<dbReference type="SUPFAM" id="SSF52266">
    <property type="entry name" value="SGNH hydrolase"/>
    <property type="match status" value="1"/>
</dbReference>
<sequence length="747" mass="83386">MGRETSGDGGTPEPETTKRYRTRSGNAKTKPWNTPARDIPEFETIVEDHTDANKSKVCSLKFRTSQDRVPVWIDASKAILDESCETQTGYKFTWKGPLLSVTEPTKSGDNKIVTIHFYQTGTILIHGNGSNWYAREVFPQVKEIVNNKSIDASRAQDGGHDNEEPVVDRTETIGTNPEHEAAAMTASDTSLDQTTTPQSIRSDLTLEKENPSEHTTSKSLKSPTIRRVLGGLENILLSHFSKVRDSTGKGKPQQTSRPRRALPIDDDKDKSPPSEKCSSAHETLYTSLVDEVNELKSVVFSNKVTMDNQAKCIDDLKANLQNRKKEVEKQARQIQDLTTELQHQRDISERLEALQAQVTLLSNQSANTTTSPVHGNPRQDVSRIDRLYAEVVSGQECFPPAMKLPASLGLEASVTAHTLPTTTPGDSTHPPTVPPTHATAGPDKKSPATQVPAAPRTPAPVAPGTGRTPASTTAQTRTTPANRTRTTSDTRTQVRILSDSLWNDVDHTRMFMHKSASITKSSTLQKAKENATMFPDDNTELVIIHVGSNDMDNTKNQPDSVNMCVEQTYKLIECAKTSYPTAKIAMSQVLPRGKNMLSNLNKNIAAYNSTIEKSCLEDNKLIYIRHRLLSEDRSLYKHDGIHLRPDAGVKLLVADVKRTLRHHQDSTRQHREAARGPNTQFHMQPSQHPPPFWKTPQNPPQMYPRDTARPLSRQENNWSRQPEWTSTQDKRRTVEQLVHMLTDFLKQ</sequence>
<proteinExistence type="predicted"/>